<keyword evidence="1" id="KW-1133">Transmembrane helix</keyword>
<keyword evidence="1" id="KW-0472">Membrane</keyword>
<dbReference type="EMBL" id="KI913954">
    <property type="protein sequence ID" value="ETW07997.1"/>
    <property type="molecule type" value="Genomic_DNA"/>
</dbReference>
<dbReference type="VEuPathDB" id="FungiDB:H310_02378"/>
<evidence type="ECO:0000256" key="1">
    <source>
        <dbReference type="SAM" id="Phobius"/>
    </source>
</evidence>
<feature type="transmembrane region" description="Helical" evidence="1">
    <location>
        <begin position="278"/>
        <end position="298"/>
    </location>
</feature>
<gene>
    <name evidence="2" type="ORF">H310_02378</name>
</gene>
<evidence type="ECO:0000313" key="2">
    <source>
        <dbReference type="EMBL" id="ETW07997.1"/>
    </source>
</evidence>
<protein>
    <submittedName>
        <fullName evidence="2">Uncharacterized protein</fullName>
    </submittedName>
</protein>
<dbReference type="GeneID" id="20079428"/>
<reference evidence="2" key="1">
    <citation type="submission" date="2013-12" db="EMBL/GenBank/DDBJ databases">
        <title>The Genome Sequence of Aphanomyces invadans NJM9701.</title>
        <authorList>
            <consortium name="The Broad Institute Genomics Platform"/>
            <person name="Russ C."/>
            <person name="Tyler B."/>
            <person name="van West P."/>
            <person name="Dieguez-Uribeondo J."/>
            <person name="Young S.K."/>
            <person name="Zeng Q."/>
            <person name="Gargeya S."/>
            <person name="Fitzgerald M."/>
            <person name="Abouelleil A."/>
            <person name="Alvarado L."/>
            <person name="Chapman S.B."/>
            <person name="Gainer-Dewar J."/>
            <person name="Goldberg J."/>
            <person name="Griggs A."/>
            <person name="Gujja S."/>
            <person name="Hansen M."/>
            <person name="Howarth C."/>
            <person name="Imamovic A."/>
            <person name="Ireland A."/>
            <person name="Larimer J."/>
            <person name="McCowan C."/>
            <person name="Murphy C."/>
            <person name="Pearson M."/>
            <person name="Poon T.W."/>
            <person name="Priest M."/>
            <person name="Roberts A."/>
            <person name="Saif S."/>
            <person name="Shea T."/>
            <person name="Sykes S."/>
            <person name="Wortman J."/>
            <person name="Nusbaum C."/>
            <person name="Birren B."/>
        </authorList>
    </citation>
    <scope>NUCLEOTIDE SEQUENCE [LARGE SCALE GENOMIC DNA]</scope>
    <source>
        <strain evidence="2">NJM9701</strain>
    </source>
</reference>
<keyword evidence="1" id="KW-0812">Transmembrane</keyword>
<accession>A0A024UQ93</accession>
<proteinExistence type="predicted"/>
<name>A0A024UQ93_9STRA</name>
<dbReference type="AlphaFoldDB" id="A0A024UQ93"/>
<organism evidence="2">
    <name type="scientific">Aphanomyces invadans</name>
    <dbReference type="NCBI Taxonomy" id="157072"/>
    <lineage>
        <taxon>Eukaryota</taxon>
        <taxon>Sar</taxon>
        <taxon>Stramenopiles</taxon>
        <taxon>Oomycota</taxon>
        <taxon>Saprolegniomycetes</taxon>
        <taxon>Saprolegniales</taxon>
        <taxon>Verrucalvaceae</taxon>
        <taxon>Aphanomyces</taxon>
    </lineage>
</organism>
<dbReference type="RefSeq" id="XP_008864090.1">
    <property type="nucleotide sequence ID" value="XM_008865868.1"/>
</dbReference>
<sequence>MEPRFLNVYAHPDCSGGLVHVRSGPSANYEPLRSCHVGVETATHTGLYLEGRQYMQIRREFATDVVLDATCVHTGLAVDLFAFVNCSTMAYAMFTDANCSHNVPVVEIAHPHVECFVPNDAAVPSMPHPPPLLKYIKGYANPDCSGPLTYMATLQGVVAIAHDTQSCIDGIELNRIPPRSKDFALSAAYMNIDNGVDANSLALDRACVQFAPRKFLVVDCQAQAITYYSDPLCRVVDAHGAHVVLAPRPSKLPLNCSVPSGDGEMLGVQGDFWAKESVVLVAVLAIAFVGAIWRAVVWRSRRRQSHVRLLK</sequence>